<feature type="transmembrane region" description="Helical" evidence="8">
    <location>
        <begin position="151"/>
        <end position="173"/>
    </location>
</feature>
<evidence type="ECO:0000256" key="7">
    <source>
        <dbReference type="SAM" id="MobiDB-lite"/>
    </source>
</evidence>
<keyword evidence="5 8" id="KW-1133">Transmembrane helix</keyword>
<feature type="transmembrane region" description="Helical" evidence="8">
    <location>
        <begin position="20"/>
        <end position="45"/>
    </location>
</feature>
<evidence type="ECO:0000313" key="11">
    <source>
        <dbReference type="Proteomes" id="UP000479639"/>
    </source>
</evidence>
<evidence type="ECO:0000256" key="3">
    <source>
        <dbReference type="ARBA" id="ARBA00022692"/>
    </source>
</evidence>
<evidence type="ECO:0000259" key="9">
    <source>
        <dbReference type="SMART" id="SM00014"/>
    </source>
</evidence>
<feature type="transmembrane region" description="Helical" evidence="8">
    <location>
        <begin position="123"/>
        <end position="145"/>
    </location>
</feature>
<evidence type="ECO:0000313" key="10">
    <source>
        <dbReference type="EMBL" id="KAB1650652.1"/>
    </source>
</evidence>
<dbReference type="PANTHER" id="PTHR14969">
    <property type="entry name" value="SPHINGOSINE-1-PHOSPHATE PHOSPHOHYDROLASE"/>
    <property type="match status" value="1"/>
</dbReference>
<organism evidence="10 11">
    <name type="scientific">Adlercreutzia muris</name>
    <dbReference type="NCBI Taxonomy" id="1796610"/>
    <lineage>
        <taxon>Bacteria</taxon>
        <taxon>Bacillati</taxon>
        <taxon>Actinomycetota</taxon>
        <taxon>Coriobacteriia</taxon>
        <taxon>Eggerthellales</taxon>
        <taxon>Eggerthellaceae</taxon>
        <taxon>Adlercreutzia</taxon>
    </lineage>
</organism>
<dbReference type="PANTHER" id="PTHR14969:SF62">
    <property type="entry name" value="DECAPRENYLPHOSPHORYL-5-PHOSPHORIBOSE PHOSPHATASE RV3807C-RELATED"/>
    <property type="match status" value="1"/>
</dbReference>
<evidence type="ECO:0000256" key="6">
    <source>
        <dbReference type="ARBA" id="ARBA00023136"/>
    </source>
</evidence>
<accession>A0A7C8FZI3</accession>
<keyword evidence="3 8" id="KW-0812">Transmembrane</keyword>
<sequence>MNELAILNAMQAWHNPVLDPLVAVFTSTSNHGELWILLGLVLLCFRRTRKAGAGVLVAVALGAVMTNLTIKPLLMRPRPCDVNAAVAMIVPRPSGSSFPSGHTTAAFAAAAALWFARRPTAPAGLVVGVTVAAVLMGLSRMYCYVHYPTDVLAGAIVGTLAGLAAARLMDALWKQRAKPSIPRGPAGSDYPAGTDSPDGPNNPDDGRGPGAPEIRP</sequence>
<evidence type="ECO:0000256" key="8">
    <source>
        <dbReference type="SAM" id="Phobius"/>
    </source>
</evidence>
<dbReference type="SMART" id="SM00014">
    <property type="entry name" value="acidPPc"/>
    <property type="match status" value="1"/>
</dbReference>
<reference evidence="10 11" key="1">
    <citation type="submission" date="2019-09" db="EMBL/GenBank/DDBJ databases">
        <title>Whole genome shotgun sequencing (WGS) of Ellagibacter isourolithinifaciens DSM 104140(T) and Adlercreutzia muris DSM 29508(T).</title>
        <authorList>
            <person name="Stoll D.A."/>
            <person name="Danylec N."/>
            <person name="Huch M."/>
        </authorList>
    </citation>
    <scope>NUCLEOTIDE SEQUENCE [LARGE SCALE GENOMIC DNA]</scope>
    <source>
        <strain evidence="10 11">DSM 29508</strain>
    </source>
</reference>
<name>A0A7C8FZI3_9ACTN</name>
<evidence type="ECO:0000256" key="1">
    <source>
        <dbReference type="ARBA" id="ARBA00004651"/>
    </source>
</evidence>
<dbReference type="SUPFAM" id="SSF48317">
    <property type="entry name" value="Acid phosphatase/Vanadium-dependent haloperoxidase"/>
    <property type="match status" value="1"/>
</dbReference>
<comment type="subcellular location">
    <subcellularLocation>
        <location evidence="1">Cell membrane</location>
        <topology evidence="1">Multi-pass membrane protein</topology>
    </subcellularLocation>
</comment>
<gene>
    <name evidence="10" type="ORF">F8D48_05000</name>
</gene>
<dbReference type="RefSeq" id="WP_151430184.1">
    <property type="nucleotide sequence ID" value="NZ_JANJZI010000010.1"/>
</dbReference>
<dbReference type="Proteomes" id="UP000479639">
    <property type="component" value="Unassembled WGS sequence"/>
</dbReference>
<dbReference type="GO" id="GO:0016787">
    <property type="term" value="F:hydrolase activity"/>
    <property type="evidence" value="ECO:0007669"/>
    <property type="project" value="UniProtKB-KW"/>
</dbReference>
<dbReference type="InterPro" id="IPR036938">
    <property type="entry name" value="PAP2/HPO_sf"/>
</dbReference>
<keyword evidence="6 8" id="KW-0472">Membrane</keyword>
<feature type="domain" description="Phosphatidic acid phosphatase type 2/haloperoxidase" evidence="9">
    <location>
        <begin position="53"/>
        <end position="166"/>
    </location>
</feature>
<dbReference type="GO" id="GO:0005886">
    <property type="term" value="C:plasma membrane"/>
    <property type="evidence" value="ECO:0007669"/>
    <property type="project" value="UniProtKB-SubCell"/>
</dbReference>
<dbReference type="InterPro" id="IPR000326">
    <property type="entry name" value="PAP2/HPO"/>
</dbReference>
<feature type="transmembrane region" description="Helical" evidence="8">
    <location>
        <begin position="52"/>
        <end position="70"/>
    </location>
</feature>
<evidence type="ECO:0000256" key="4">
    <source>
        <dbReference type="ARBA" id="ARBA00022801"/>
    </source>
</evidence>
<dbReference type="EMBL" id="WAJS01000012">
    <property type="protein sequence ID" value="KAB1650652.1"/>
    <property type="molecule type" value="Genomic_DNA"/>
</dbReference>
<protein>
    <submittedName>
        <fullName evidence="10">Phosphatase PAP2 family protein</fullName>
    </submittedName>
</protein>
<dbReference type="Gene3D" id="1.20.144.10">
    <property type="entry name" value="Phosphatidic acid phosphatase type 2/haloperoxidase"/>
    <property type="match status" value="1"/>
</dbReference>
<evidence type="ECO:0000256" key="5">
    <source>
        <dbReference type="ARBA" id="ARBA00022989"/>
    </source>
</evidence>
<proteinExistence type="predicted"/>
<keyword evidence="4" id="KW-0378">Hydrolase</keyword>
<evidence type="ECO:0000256" key="2">
    <source>
        <dbReference type="ARBA" id="ARBA00022475"/>
    </source>
</evidence>
<dbReference type="Pfam" id="PF01569">
    <property type="entry name" value="PAP2"/>
    <property type="match status" value="1"/>
</dbReference>
<feature type="region of interest" description="Disordered" evidence="7">
    <location>
        <begin position="178"/>
        <end position="216"/>
    </location>
</feature>
<dbReference type="AlphaFoldDB" id="A0A7C8FZI3"/>
<keyword evidence="11" id="KW-1185">Reference proteome</keyword>
<feature type="transmembrane region" description="Helical" evidence="8">
    <location>
        <begin position="98"/>
        <end position="116"/>
    </location>
</feature>
<comment type="caution">
    <text evidence="10">The sequence shown here is derived from an EMBL/GenBank/DDBJ whole genome shotgun (WGS) entry which is preliminary data.</text>
</comment>
<keyword evidence="2" id="KW-1003">Cell membrane</keyword>